<accession>G9X2H0</accession>
<dbReference type="PROSITE" id="PS50975">
    <property type="entry name" value="ATP_GRASP"/>
    <property type="match status" value="1"/>
</dbReference>
<dbReference type="RefSeq" id="WP_009524813.1">
    <property type="nucleotide sequence ID" value="NZ_JH414548.1"/>
</dbReference>
<dbReference type="Gene3D" id="3.30.470.20">
    <property type="entry name" value="ATP-grasp fold, B domain"/>
    <property type="match status" value="1"/>
</dbReference>
<organism evidence="3 4">
    <name type="scientific">Peptoanaerobacter stomatis</name>
    <dbReference type="NCBI Taxonomy" id="796937"/>
    <lineage>
        <taxon>Bacteria</taxon>
        <taxon>Bacillati</taxon>
        <taxon>Bacillota</taxon>
        <taxon>Clostridia</taxon>
        <taxon>Peptostreptococcales</taxon>
        <taxon>Filifactoraceae</taxon>
        <taxon>Peptoanaerobacter</taxon>
    </lineage>
</organism>
<sequence length="405" mass="47282">MDISNTVQPVLIGGDINAYSVARAFHEQYGIISIAIAKDVLGATDNSKIIDFYVDENLTDINHFIESMIELGNDLKEEGKTAILIGTKDDYVDLIIKSKEELKDLFIIPYIDETLKNSLINKENFYKLCEEMNVDIPKTKILSKDMEITDFGIMYPIVIKPSNPVLFWSDRFEGMEKVYIAQNKKDFIRIVRLIYSTYYDDTLIIQEYIPGDDSSIWTPSFYCDRNKKVKMMALGHVLLEEHVPTAIGNDAAIIMQYVEEPMEKIKSFLEKIEFTGFCNCDCKYDYRDGKYKLFEVNIRQGRSNYSVTAACVNIAKLLVEDRVQKKDLPLIKQTKELYWHLIPNSIVFKYVKDENLKNRVKELIKEGKEVNTFDYPYDLKNNLKRSIYIMLYKLNHIKKYIQYMQ</sequence>
<evidence type="ECO:0000313" key="4">
    <source>
        <dbReference type="Proteomes" id="UP000006437"/>
    </source>
</evidence>
<dbReference type="AlphaFoldDB" id="G9X2H0"/>
<name>G9X2H0_9FIRM</name>
<reference evidence="3 4" key="1">
    <citation type="submission" date="2011-08" db="EMBL/GenBank/DDBJ databases">
        <title>The Genome Sequence of Eubacteriaceae bacterium ACC19a.</title>
        <authorList>
            <consortium name="The Broad Institute Genome Sequencing Platform"/>
            <person name="Earl A."/>
            <person name="Ward D."/>
            <person name="Feldgarden M."/>
            <person name="Gevers D."/>
            <person name="Sizova M."/>
            <person name="Hazen A."/>
            <person name="Epstein S."/>
            <person name="Young S.K."/>
            <person name="Zeng Q."/>
            <person name="Gargeya S."/>
            <person name="Fitzgerald M."/>
            <person name="Haas B."/>
            <person name="Abouelleil A."/>
            <person name="Alvarado L."/>
            <person name="Arachchi H.M."/>
            <person name="Berlin A."/>
            <person name="Brown A."/>
            <person name="Chapman S.B."/>
            <person name="Chen Z."/>
            <person name="Dunbar C."/>
            <person name="Freedman E."/>
            <person name="Gearin G."/>
            <person name="Gellesch M."/>
            <person name="Goldberg J."/>
            <person name="Griggs A."/>
            <person name="Gujja S."/>
            <person name="Heiman D."/>
            <person name="Howarth C."/>
            <person name="Larson L."/>
            <person name="Lui A."/>
            <person name="MacDonald P.J.P."/>
            <person name="Montmayeur A."/>
            <person name="Murphy C."/>
            <person name="Neiman D."/>
            <person name="Pearson M."/>
            <person name="Priest M."/>
            <person name="Roberts A."/>
            <person name="Saif S."/>
            <person name="Shea T."/>
            <person name="Shenoy N."/>
            <person name="Sisk P."/>
            <person name="Stolte C."/>
            <person name="Sykes S."/>
            <person name="Wortman J."/>
            <person name="Nusbaum C."/>
            <person name="Birren B."/>
        </authorList>
    </citation>
    <scope>NUCLEOTIDE SEQUENCE [LARGE SCALE GENOMIC DNA]</scope>
    <source>
        <strain evidence="3 4">ACC19a</strain>
    </source>
</reference>
<gene>
    <name evidence="3" type="ORF">HMPREF9629_00577</name>
</gene>
<dbReference type="GO" id="GO:0005524">
    <property type="term" value="F:ATP binding"/>
    <property type="evidence" value="ECO:0007669"/>
    <property type="project" value="UniProtKB-UniRule"/>
</dbReference>
<evidence type="ECO:0000313" key="3">
    <source>
        <dbReference type="EMBL" id="EHL11040.1"/>
    </source>
</evidence>
<evidence type="ECO:0000259" key="2">
    <source>
        <dbReference type="PROSITE" id="PS50975"/>
    </source>
</evidence>
<dbReference type="PATRIC" id="fig|796937.3.peg.1811"/>
<dbReference type="Proteomes" id="UP000006437">
    <property type="component" value="Unassembled WGS sequence"/>
</dbReference>
<keyword evidence="1" id="KW-0547">Nucleotide-binding</keyword>
<dbReference type="GO" id="GO:0046872">
    <property type="term" value="F:metal ion binding"/>
    <property type="evidence" value="ECO:0007669"/>
    <property type="project" value="InterPro"/>
</dbReference>
<evidence type="ECO:0000256" key="1">
    <source>
        <dbReference type="PROSITE-ProRule" id="PRU00409"/>
    </source>
</evidence>
<dbReference type="HOGENOM" id="CLU_054906_0_0_9"/>
<dbReference type="EMBL" id="AFZE01000056">
    <property type="protein sequence ID" value="EHL11040.1"/>
    <property type="molecule type" value="Genomic_DNA"/>
</dbReference>
<dbReference type="InterPro" id="IPR011761">
    <property type="entry name" value="ATP-grasp"/>
</dbReference>
<proteinExistence type="predicted"/>
<dbReference type="BioCyc" id="EBAC796937-HMP:GMGH-579-MONOMER"/>
<protein>
    <recommendedName>
        <fullName evidence="2">ATP-grasp domain-containing protein</fullName>
    </recommendedName>
</protein>
<feature type="domain" description="ATP-grasp" evidence="2">
    <location>
        <begin position="126"/>
        <end position="323"/>
    </location>
</feature>
<keyword evidence="1" id="KW-0067">ATP-binding</keyword>
<dbReference type="SUPFAM" id="SSF56059">
    <property type="entry name" value="Glutathione synthetase ATP-binding domain-like"/>
    <property type="match status" value="1"/>
</dbReference>
<comment type="caution">
    <text evidence="3">The sequence shown here is derived from an EMBL/GenBank/DDBJ whole genome shotgun (WGS) entry which is preliminary data.</text>
</comment>